<dbReference type="PANTHER" id="PTHR22916">
    <property type="entry name" value="GLYCOSYLTRANSFERASE"/>
    <property type="match status" value="1"/>
</dbReference>
<dbReference type="Gene3D" id="3.90.550.10">
    <property type="entry name" value="Spore Coat Polysaccharide Biosynthesis Protein SpsA, Chain A"/>
    <property type="match status" value="1"/>
</dbReference>
<accession>A0A3E1BT25</accession>
<dbReference type="InterPro" id="IPR029044">
    <property type="entry name" value="Nucleotide-diphossugar_trans"/>
</dbReference>
<dbReference type="RefSeq" id="WP_116272937.1">
    <property type="nucleotide sequence ID" value="NZ_KZ859521.1"/>
</dbReference>
<dbReference type="SUPFAM" id="SSF53448">
    <property type="entry name" value="Nucleotide-diphospho-sugar transferases"/>
    <property type="match status" value="1"/>
</dbReference>
<proteinExistence type="predicted"/>
<evidence type="ECO:0000259" key="1">
    <source>
        <dbReference type="Pfam" id="PF00535"/>
    </source>
</evidence>
<evidence type="ECO:0000313" key="3">
    <source>
        <dbReference type="Proteomes" id="UP000256748"/>
    </source>
</evidence>
<dbReference type="EMBL" id="NAOO01000007">
    <property type="protein sequence ID" value="RFB97602.1"/>
    <property type="molecule type" value="Genomic_DNA"/>
</dbReference>
<evidence type="ECO:0000313" key="2">
    <source>
        <dbReference type="EMBL" id="RFB97602.1"/>
    </source>
</evidence>
<name>A0A3E1BT25_RHILT</name>
<protein>
    <submittedName>
        <fullName evidence="2">Glucosyltransferase</fullName>
    </submittedName>
</protein>
<dbReference type="AlphaFoldDB" id="A0A3E1BT25"/>
<sequence length="299" mass="34419">MPRVSICIPSYNPDYFEQTLRSALAQTYTDVEIIVSDDCPTDAIEKICQRYAGFLTYSRNSNPGPLTNLVRMMELAQGEYIKFAFDDDILNPFCVQFLLEALEATRHQNTKLAFSPRYTINSQGHFTNLINLFQVSDGLKVISGRDFIWLTAMRHHNLIGEYSTVLFRREDCFTSDGEFRLFDVKGLILPDLAAWLDIAQRGAFVAHPQPLSYFRQHENATSNPEKSPNFVHCILFHEKILNSARERGYVTDKDLPEAYRNLANVYRYWAGRFPQLKDSIERFESYAFSGFAPPFAANF</sequence>
<dbReference type="InterPro" id="IPR001173">
    <property type="entry name" value="Glyco_trans_2-like"/>
</dbReference>
<dbReference type="Pfam" id="PF00535">
    <property type="entry name" value="Glycos_transf_2"/>
    <property type="match status" value="1"/>
</dbReference>
<comment type="caution">
    <text evidence="2">The sequence shown here is derived from an EMBL/GenBank/DDBJ whole genome shotgun (WGS) entry which is preliminary data.</text>
</comment>
<dbReference type="PANTHER" id="PTHR22916:SF3">
    <property type="entry name" value="UDP-GLCNAC:BETAGAL BETA-1,3-N-ACETYLGLUCOSAMINYLTRANSFERASE-LIKE PROTEIN 1"/>
    <property type="match status" value="1"/>
</dbReference>
<reference evidence="2 3" key="1">
    <citation type="submission" date="2017-03" db="EMBL/GenBank/DDBJ databases">
        <title>Genome analysis of Rhizobial strains effectives or ineffectives for nitrogen fixation isolated from bean seeds.</title>
        <authorList>
            <person name="Peralta H."/>
            <person name="Aguilar-Vera A."/>
            <person name="Mora Y."/>
            <person name="Vargas-Lagunas C."/>
            <person name="Girard L."/>
            <person name="Mora J."/>
        </authorList>
    </citation>
    <scope>NUCLEOTIDE SEQUENCE [LARGE SCALE GENOMIC DNA]</scope>
    <source>
        <strain evidence="2 3">CCGM5</strain>
    </source>
</reference>
<dbReference type="GO" id="GO:0016758">
    <property type="term" value="F:hexosyltransferase activity"/>
    <property type="evidence" value="ECO:0007669"/>
    <property type="project" value="UniProtKB-ARBA"/>
</dbReference>
<keyword evidence="2" id="KW-0808">Transferase</keyword>
<organism evidence="2 3">
    <name type="scientific">Rhizobium leguminosarum bv. trifolii</name>
    <dbReference type="NCBI Taxonomy" id="386"/>
    <lineage>
        <taxon>Bacteria</taxon>
        <taxon>Pseudomonadati</taxon>
        <taxon>Pseudomonadota</taxon>
        <taxon>Alphaproteobacteria</taxon>
        <taxon>Hyphomicrobiales</taxon>
        <taxon>Rhizobiaceae</taxon>
        <taxon>Rhizobium/Agrobacterium group</taxon>
        <taxon>Rhizobium</taxon>
    </lineage>
</organism>
<feature type="domain" description="Glycosyltransferase 2-like" evidence="1">
    <location>
        <begin position="5"/>
        <end position="110"/>
    </location>
</feature>
<gene>
    <name evidence="2" type="ORF">B5K10_07875</name>
</gene>
<dbReference type="Proteomes" id="UP000256748">
    <property type="component" value="Unassembled WGS sequence"/>
</dbReference>